<evidence type="ECO:0000256" key="1">
    <source>
        <dbReference type="ARBA" id="ARBA00010048"/>
    </source>
</evidence>
<keyword evidence="2" id="KW-0143">Chaperone</keyword>
<dbReference type="PANTHER" id="PTHR12674:SF2">
    <property type="entry name" value="PREFOLDIN SUBUNIT 5"/>
    <property type="match status" value="1"/>
</dbReference>
<proteinExistence type="inferred from homology"/>
<reference evidence="4" key="1">
    <citation type="submission" date="2021-02" db="EMBL/GenBank/DDBJ databases">
        <authorList>
            <person name="Nowell W R."/>
        </authorList>
    </citation>
    <scope>NUCLEOTIDE SEQUENCE</scope>
    <source>
        <strain evidence="4">Ploen Becks lab</strain>
    </source>
</reference>
<keyword evidence="5" id="KW-1185">Reference proteome</keyword>
<dbReference type="GO" id="GO:1990115">
    <property type="term" value="P:RNA polymerase III assembly"/>
    <property type="evidence" value="ECO:0007669"/>
    <property type="project" value="TreeGrafter"/>
</dbReference>
<dbReference type="Proteomes" id="UP000663879">
    <property type="component" value="Unassembled WGS sequence"/>
</dbReference>
<sequence>MSAEPQQEGIYLNKLSLQQLEQIKNQLTQEINVLQESMHRLKMVQQSFVTSDQSLDQMKNVEDNKQLLVPLTGSLYVPGKLISNNKVLVDIGTGYYVQKPVDDAKKYFEKKIQYLAKQMDQIQPILQQKAIMREEVMEVFTQKYQMQLQVQKAAAGAQ</sequence>
<dbReference type="InterPro" id="IPR004127">
    <property type="entry name" value="Prefoldin_subunit_alpha"/>
</dbReference>
<dbReference type="GO" id="GO:0051082">
    <property type="term" value="F:unfolded protein binding"/>
    <property type="evidence" value="ECO:0007669"/>
    <property type="project" value="InterPro"/>
</dbReference>
<accession>A0A814CQM6</accession>
<name>A0A814CQM6_9BILA</name>
<protein>
    <recommendedName>
        <fullName evidence="6">Prefoldin subunit 5</fullName>
    </recommendedName>
</protein>
<dbReference type="GO" id="GO:1990114">
    <property type="term" value="P:RNA polymerase II core complex assembly"/>
    <property type="evidence" value="ECO:0007669"/>
    <property type="project" value="TreeGrafter"/>
</dbReference>
<comment type="caution">
    <text evidence="4">The sequence shown here is derived from an EMBL/GenBank/DDBJ whole genome shotgun (WGS) entry which is preliminary data.</text>
</comment>
<evidence type="ECO:0008006" key="6">
    <source>
        <dbReference type="Google" id="ProtNLM"/>
    </source>
</evidence>
<gene>
    <name evidence="4" type="ORF">OXX778_LOCUS13559</name>
</gene>
<dbReference type="SUPFAM" id="SSF46579">
    <property type="entry name" value="Prefoldin"/>
    <property type="match status" value="1"/>
</dbReference>
<dbReference type="FunFam" id="1.10.287.370:FF:000004">
    <property type="entry name" value="Probable prefoldin subunit 5"/>
    <property type="match status" value="1"/>
</dbReference>
<dbReference type="HAMAP" id="MF_00308">
    <property type="entry name" value="PfdA"/>
    <property type="match status" value="1"/>
</dbReference>
<dbReference type="EMBL" id="CAJNOC010002626">
    <property type="protein sequence ID" value="CAF0943627.1"/>
    <property type="molecule type" value="Genomic_DNA"/>
</dbReference>
<dbReference type="AlphaFoldDB" id="A0A814CQM6"/>
<dbReference type="GO" id="GO:0016272">
    <property type="term" value="C:prefoldin complex"/>
    <property type="evidence" value="ECO:0007669"/>
    <property type="project" value="InterPro"/>
</dbReference>
<keyword evidence="3" id="KW-0175">Coiled coil</keyword>
<dbReference type="PANTHER" id="PTHR12674">
    <property type="entry name" value="PREFOLDIN SUBUNIT 5"/>
    <property type="match status" value="1"/>
</dbReference>
<dbReference type="GO" id="GO:1990113">
    <property type="term" value="P:RNA polymerase I assembly"/>
    <property type="evidence" value="ECO:0007669"/>
    <property type="project" value="TreeGrafter"/>
</dbReference>
<dbReference type="OrthoDB" id="10267474at2759"/>
<evidence type="ECO:0000256" key="2">
    <source>
        <dbReference type="ARBA" id="ARBA00023186"/>
    </source>
</evidence>
<evidence type="ECO:0000313" key="5">
    <source>
        <dbReference type="Proteomes" id="UP000663879"/>
    </source>
</evidence>
<evidence type="ECO:0000313" key="4">
    <source>
        <dbReference type="EMBL" id="CAF0943627.1"/>
    </source>
</evidence>
<feature type="coiled-coil region" evidence="3">
    <location>
        <begin position="17"/>
        <end position="44"/>
    </location>
</feature>
<dbReference type="NCBIfam" id="TIGR00293">
    <property type="entry name" value="prefoldin subunit alpha"/>
    <property type="match status" value="1"/>
</dbReference>
<dbReference type="Gene3D" id="1.10.287.370">
    <property type="match status" value="1"/>
</dbReference>
<dbReference type="Pfam" id="PF02996">
    <property type="entry name" value="Prefoldin"/>
    <property type="match status" value="1"/>
</dbReference>
<dbReference type="CDD" id="cd23157">
    <property type="entry name" value="Prefoldin_5"/>
    <property type="match status" value="1"/>
</dbReference>
<dbReference type="GO" id="GO:0006457">
    <property type="term" value="P:protein folding"/>
    <property type="evidence" value="ECO:0007669"/>
    <property type="project" value="InterPro"/>
</dbReference>
<dbReference type="InterPro" id="IPR009053">
    <property type="entry name" value="Prefoldin"/>
</dbReference>
<evidence type="ECO:0000256" key="3">
    <source>
        <dbReference type="SAM" id="Coils"/>
    </source>
</evidence>
<organism evidence="4 5">
    <name type="scientific">Brachionus calyciflorus</name>
    <dbReference type="NCBI Taxonomy" id="104777"/>
    <lineage>
        <taxon>Eukaryota</taxon>
        <taxon>Metazoa</taxon>
        <taxon>Spiralia</taxon>
        <taxon>Gnathifera</taxon>
        <taxon>Rotifera</taxon>
        <taxon>Eurotatoria</taxon>
        <taxon>Monogononta</taxon>
        <taxon>Pseudotrocha</taxon>
        <taxon>Ploima</taxon>
        <taxon>Brachionidae</taxon>
        <taxon>Brachionus</taxon>
    </lineage>
</organism>
<dbReference type="InterPro" id="IPR011599">
    <property type="entry name" value="PFD_alpha_archaea"/>
</dbReference>
<comment type="similarity">
    <text evidence="1">Belongs to the prefoldin subunit alpha family.</text>
</comment>
<dbReference type="GO" id="GO:0005737">
    <property type="term" value="C:cytoplasm"/>
    <property type="evidence" value="ECO:0007669"/>
    <property type="project" value="TreeGrafter"/>
</dbReference>